<dbReference type="InterPro" id="IPR011010">
    <property type="entry name" value="DNA_brk_join_enz"/>
</dbReference>
<keyword evidence="3" id="KW-1185">Reference proteome</keyword>
<dbReference type="SUPFAM" id="SSF56349">
    <property type="entry name" value="DNA breaking-rejoining enzymes"/>
    <property type="match status" value="1"/>
</dbReference>
<dbReference type="EMBL" id="JABAHZ010000003">
    <property type="protein sequence ID" value="NLR80126.1"/>
    <property type="molecule type" value="Genomic_DNA"/>
</dbReference>
<keyword evidence="1" id="KW-0233">DNA recombination</keyword>
<organism evidence="2 3">
    <name type="scientific">Chitinophaga eiseniae</name>
    <dbReference type="NCBI Taxonomy" id="634771"/>
    <lineage>
        <taxon>Bacteria</taxon>
        <taxon>Pseudomonadati</taxon>
        <taxon>Bacteroidota</taxon>
        <taxon>Chitinophagia</taxon>
        <taxon>Chitinophagales</taxon>
        <taxon>Chitinophagaceae</taxon>
        <taxon>Chitinophaga</taxon>
    </lineage>
</organism>
<evidence type="ECO:0000313" key="2">
    <source>
        <dbReference type="EMBL" id="NLR80126.1"/>
    </source>
</evidence>
<dbReference type="Proteomes" id="UP000552864">
    <property type="component" value="Unassembled WGS sequence"/>
</dbReference>
<sequence>MPLVPIINNPDFNVNIKQIGRFSEIKEMIRFSYKKGNNDVEVIKPKYCWITSHTCRRSFCTNEFLAGTPVELIMKISGHKSLRDFYKYIRITPEEQAVKLKKSGSKEMI</sequence>
<dbReference type="GO" id="GO:0006310">
    <property type="term" value="P:DNA recombination"/>
    <property type="evidence" value="ECO:0007669"/>
    <property type="project" value="UniProtKB-KW"/>
</dbReference>
<dbReference type="RefSeq" id="WP_168739757.1">
    <property type="nucleotide sequence ID" value="NZ_JABAHZ010000003.1"/>
</dbReference>
<reference evidence="2 3" key="1">
    <citation type="submission" date="2020-04" db="EMBL/GenBank/DDBJ databases">
        <authorList>
            <person name="Yin C."/>
        </authorList>
    </citation>
    <scope>NUCLEOTIDE SEQUENCE [LARGE SCALE GENOMIC DNA]</scope>
    <source>
        <strain evidence="2 3">Ak56</strain>
    </source>
</reference>
<dbReference type="AlphaFoldDB" id="A0A847SRJ9"/>
<dbReference type="GO" id="GO:0003677">
    <property type="term" value="F:DNA binding"/>
    <property type="evidence" value="ECO:0007669"/>
    <property type="project" value="InterPro"/>
</dbReference>
<dbReference type="GO" id="GO:0015074">
    <property type="term" value="P:DNA integration"/>
    <property type="evidence" value="ECO:0007669"/>
    <property type="project" value="InterPro"/>
</dbReference>
<name>A0A847SRJ9_9BACT</name>
<evidence type="ECO:0008006" key="4">
    <source>
        <dbReference type="Google" id="ProtNLM"/>
    </source>
</evidence>
<dbReference type="InterPro" id="IPR013762">
    <property type="entry name" value="Integrase-like_cat_sf"/>
</dbReference>
<comment type="caution">
    <text evidence="2">The sequence shown here is derived from an EMBL/GenBank/DDBJ whole genome shotgun (WGS) entry which is preliminary data.</text>
</comment>
<proteinExistence type="predicted"/>
<gene>
    <name evidence="2" type="ORF">HGH91_15950</name>
</gene>
<evidence type="ECO:0000313" key="3">
    <source>
        <dbReference type="Proteomes" id="UP000552864"/>
    </source>
</evidence>
<accession>A0A847SRJ9</accession>
<protein>
    <recommendedName>
        <fullName evidence="4">Phage integrase family protein</fullName>
    </recommendedName>
</protein>
<evidence type="ECO:0000256" key="1">
    <source>
        <dbReference type="ARBA" id="ARBA00023172"/>
    </source>
</evidence>
<dbReference type="Gene3D" id="1.10.443.10">
    <property type="entry name" value="Intergrase catalytic core"/>
    <property type="match status" value="1"/>
</dbReference>